<accession>A0A517RN68</accession>
<evidence type="ECO:0000313" key="1">
    <source>
        <dbReference type="EMBL" id="QDT45320.1"/>
    </source>
</evidence>
<dbReference type="Proteomes" id="UP000317171">
    <property type="component" value="Chromosome"/>
</dbReference>
<evidence type="ECO:0000313" key="2">
    <source>
        <dbReference type="Proteomes" id="UP000317171"/>
    </source>
</evidence>
<dbReference type="AlphaFoldDB" id="A0A517RN68"/>
<reference evidence="1 2" key="1">
    <citation type="submission" date="2019-02" db="EMBL/GenBank/DDBJ databases">
        <title>Deep-cultivation of Planctomycetes and their phenomic and genomic characterization uncovers novel biology.</title>
        <authorList>
            <person name="Wiegand S."/>
            <person name="Jogler M."/>
            <person name="Boedeker C."/>
            <person name="Pinto D."/>
            <person name="Vollmers J."/>
            <person name="Rivas-Marin E."/>
            <person name="Kohn T."/>
            <person name="Peeters S.H."/>
            <person name="Heuer A."/>
            <person name="Rast P."/>
            <person name="Oberbeckmann S."/>
            <person name="Bunk B."/>
            <person name="Jeske O."/>
            <person name="Meyerdierks A."/>
            <person name="Storesund J.E."/>
            <person name="Kallscheuer N."/>
            <person name="Luecker S."/>
            <person name="Lage O.M."/>
            <person name="Pohl T."/>
            <person name="Merkel B.J."/>
            <person name="Hornburger P."/>
            <person name="Mueller R.-W."/>
            <person name="Bruemmer F."/>
            <person name="Labrenz M."/>
            <person name="Spormann A.M."/>
            <person name="Op den Camp H."/>
            <person name="Overmann J."/>
            <person name="Amann R."/>
            <person name="Jetten M.S.M."/>
            <person name="Mascher T."/>
            <person name="Medema M.H."/>
            <person name="Devos D.P."/>
            <person name="Kaster A.-K."/>
            <person name="Ovreas L."/>
            <person name="Rohde M."/>
            <person name="Galperin M.Y."/>
            <person name="Jogler C."/>
        </authorList>
    </citation>
    <scope>NUCLEOTIDE SEQUENCE [LARGE SCALE GENOMIC DNA]</scope>
    <source>
        <strain evidence="1 2">Pan241w</strain>
    </source>
</reference>
<protein>
    <submittedName>
        <fullName evidence="1">Uncharacterized protein</fullName>
    </submittedName>
</protein>
<sequence length="64" mass="7128">MREFTSLGFCSNSFSSDAASAAVSLLPSIARIRFLTAFTLSIELFQWQQSAYDCDLRLSRVTAE</sequence>
<proteinExistence type="predicted"/>
<name>A0A517RN68_9PLAN</name>
<keyword evidence="2" id="KW-1185">Reference proteome</keyword>
<organism evidence="1 2">
    <name type="scientific">Gimesia alba</name>
    <dbReference type="NCBI Taxonomy" id="2527973"/>
    <lineage>
        <taxon>Bacteria</taxon>
        <taxon>Pseudomonadati</taxon>
        <taxon>Planctomycetota</taxon>
        <taxon>Planctomycetia</taxon>
        <taxon>Planctomycetales</taxon>
        <taxon>Planctomycetaceae</taxon>
        <taxon>Gimesia</taxon>
    </lineage>
</organism>
<dbReference type="KEGG" id="gaz:Pan241w_54400"/>
<gene>
    <name evidence="1" type="ORF">Pan241w_54400</name>
</gene>
<dbReference type="EMBL" id="CP036269">
    <property type="protein sequence ID" value="QDT45320.1"/>
    <property type="molecule type" value="Genomic_DNA"/>
</dbReference>